<proteinExistence type="predicted"/>
<protein>
    <submittedName>
        <fullName evidence="1">Uncharacterized protein</fullName>
    </submittedName>
</protein>
<sequence length="287" mass="30500">MSAEQQLARLERQILGAARVSSFLDTVDLLRRMLAQESPEIRARVLTLVAPSIGRDLAAAVGAAWNIGVLDAEKVIGEGRVKGVPGTPPKTLVAAARASEKAIGAELAKARKLARVGADVATVLAPVFAASNVLQRDVTTLVNHAGNKGTAAVADSAGLSTVWVAETNACVECLAYSGRISKPGKPFPGGLTYGAKSYHPDPVDVPPLHPRCRCELEPLVSREYADALRREADRSVLRGFSLESEPMRVRVEAAERLLARGVDAPKSVIAYARRAVKRGEFGTRGRP</sequence>
<reference evidence="1 2" key="1">
    <citation type="journal article" date="2019" name="Nat. Med.">
        <title>A library of human gut bacterial isolates paired with longitudinal multiomics data enables mechanistic microbiome research.</title>
        <authorList>
            <person name="Poyet M."/>
            <person name="Groussin M."/>
            <person name="Gibbons S.M."/>
            <person name="Avila-Pacheco J."/>
            <person name="Jiang X."/>
            <person name="Kearney S.M."/>
            <person name="Perrotta A.R."/>
            <person name="Berdy B."/>
            <person name="Zhao S."/>
            <person name="Lieberman T.D."/>
            <person name="Swanson P.K."/>
            <person name="Smith M."/>
            <person name="Roesemann S."/>
            <person name="Alexander J.E."/>
            <person name="Rich S.A."/>
            <person name="Livny J."/>
            <person name="Vlamakis H."/>
            <person name="Clish C."/>
            <person name="Bullock K."/>
            <person name="Deik A."/>
            <person name="Scott J."/>
            <person name="Pierce K.A."/>
            <person name="Xavier R.J."/>
            <person name="Alm E.J."/>
        </authorList>
    </citation>
    <scope>NUCLEOTIDE SEQUENCE [LARGE SCALE GENOMIC DNA]</scope>
    <source>
        <strain evidence="1 2">BIOML-A41</strain>
    </source>
</reference>
<dbReference type="AlphaFoldDB" id="A0A7K0GNV6"/>
<dbReference type="RefSeq" id="WP_151877624.1">
    <property type="nucleotide sequence ID" value="NZ_WKLT01000047.1"/>
</dbReference>
<evidence type="ECO:0000313" key="1">
    <source>
        <dbReference type="EMBL" id="MRY60570.1"/>
    </source>
</evidence>
<dbReference type="Proteomes" id="UP000463337">
    <property type="component" value="Unassembled WGS sequence"/>
</dbReference>
<evidence type="ECO:0000313" key="2">
    <source>
        <dbReference type="Proteomes" id="UP000463337"/>
    </source>
</evidence>
<comment type="caution">
    <text evidence="1">The sequence shown here is derived from an EMBL/GenBank/DDBJ whole genome shotgun (WGS) entry which is preliminary data.</text>
</comment>
<accession>A0A7K0GNV6</accession>
<name>A0A7K0GNV6_PARDI</name>
<dbReference type="EMBL" id="WKLT01000047">
    <property type="protein sequence ID" value="MRY60570.1"/>
    <property type="molecule type" value="Genomic_DNA"/>
</dbReference>
<organism evidence="1 2">
    <name type="scientific">Parabacteroides distasonis</name>
    <dbReference type="NCBI Taxonomy" id="823"/>
    <lineage>
        <taxon>Bacteria</taxon>
        <taxon>Pseudomonadati</taxon>
        <taxon>Bacteroidota</taxon>
        <taxon>Bacteroidia</taxon>
        <taxon>Bacteroidales</taxon>
        <taxon>Tannerellaceae</taxon>
        <taxon>Parabacteroides</taxon>
    </lineage>
</organism>
<gene>
    <name evidence="1" type="ORF">GKD59_22285</name>
</gene>